<evidence type="ECO:0000313" key="9">
    <source>
        <dbReference type="EMBL" id="KAK1615580.1"/>
    </source>
</evidence>
<dbReference type="Gene3D" id="3.30.420.10">
    <property type="entry name" value="Ribonuclease H-like superfamily/Ribonuclease H"/>
    <property type="match status" value="1"/>
</dbReference>
<proteinExistence type="predicted"/>
<dbReference type="GO" id="GO:0004190">
    <property type="term" value="F:aspartic-type endopeptidase activity"/>
    <property type="evidence" value="ECO:0007669"/>
    <property type="project" value="UniProtKB-KW"/>
</dbReference>
<dbReference type="Pfam" id="PF00098">
    <property type="entry name" value="zf-CCHC"/>
    <property type="match status" value="1"/>
</dbReference>
<dbReference type="PANTHER" id="PTHR42648:SF21">
    <property type="entry name" value="CYSTEINE-RICH RLK (RECEPTOR-LIKE PROTEIN KINASE) 8"/>
    <property type="match status" value="1"/>
</dbReference>
<feature type="compositionally biased region" description="Low complexity" evidence="6">
    <location>
        <begin position="1598"/>
        <end position="1609"/>
    </location>
</feature>
<dbReference type="SUPFAM" id="SSF57756">
    <property type="entry name" value="Retrovirus zinc finger-like domains"/>
    <property type="match status" value="1"/>
</dbReference>
<evidence type="ECO:0000313" key="10">
    <source>
        <dbReference type="Proteomes" id="UP001231189"/>
    </source>
</evidence>
<evidence type="ECO:0000256" key="2">
    <source>
        <dbReference type="ARBA" id="ARBA00022723"/>
    </source>
</evidence>
<dbReference type="GO" id="GO:0003676">
    <property type="term" value="F:nucleic acid binding"/>
    <property type="evidence" value="ECO:0007669"/>
    <property type="project" value="InterPro"/>
</dbReference>
<accession>A0AAD8R7F1</accession>
<dbReference type="GO" id="GO:0008270">
    <property type="term" value="F:zinc ion binding"/>
    <property type="evidence" value="ECO:0007669"/>
    <property type="project" value="UniProtKB-KW"/>
</dbReference>
<dbReference type="Pfam" id="PF22936">
    <property type="entry name" value="Pol_BBD"/>
    <property type="match status" value="1"/>
</dbReference>
<dbReference type="Pfam" id="PF00665">
    <property type="entry name" value="rve"/>
    <property type="match status" value="1"/>
</dbReference>
<evidence type="ECO:0000256" key="6">
    <source>
        <dbReference type="SAM" id="MobiDB-lite"/>
    </source>
</evidence>
<dbReference type="InterPro" id="IPR057670">
    <property type="entry name" value="SH3_retrovirus"/>
</dbReference>
<dbReference type="InterPro" id="IPR013103">
    <property type="entry name" value="RVT_2"/>
</dbReference>
<dbReference type="GO" id="GO:0015074">
    <property type="term" value="P:DNA integration"/>
    <property type="evidence" value="ECO:0007669"/>
    <property type="project" value="InterPro"/>
</dbReference>
<feature type="compositionally biased region" description="Acidic residues" evidence="6">
    <location>
        <begin position="1647"/>
        <end position="1661"/>
    </location>
</feature>
<dbReference type="InterPro" id="IPR001878">
    <property type="entry name" value="Znf_CCHC"/>
</dbReference>
<dbReference type="SMART" id="SM00343">
    <property type="entry name" value="ZnF_C2HC"/>
    <property type="match status" value="2"/>
</dbReference>
<dbReference type="PROSITE" id="PS50158">
    <property type="entry name" value="ZF_CCHC"/>
    <property type="match status" value="1"/>
</dbReference>
<dbReference type="InterPro" id="IPR043502">
    <property type="entry name" value="DNA/RNA_pol_sf"/>
</dbReference>
<evidence type="ECO:0000259" key="7">
    <source>
        <dbReference type="PROSITE" id="PS50158"/>
    </source>
</evidence>
<feature type="region of interest" description="Disordered" evidence="6">
    <location>
        <begin position="328"/>
        <end position="386"/>
    </location>
</feature>
<gene>
    <name evidence="9" type="ORF">QYE76_021097</name>
</gene>
<dbReference type="InterPro" id="IPR012337">
    <property type="entry name" value="RNaseH-like_sf"/>
</dbReference>
<dbReference type="InterPro" id="IPR036875">
    <property type="entry name" value="Znf_CCHC_sf"/>
</dbReference>
<dbReference type="EMBL" id="JAUUTY010000006">
    <property type="protein sequence ID" value="KAK1615580.1"/>
    <property type="molecule type" value="Genomic_DNA"/>
</dbReference>
<reference evidence="9" key="1">
    <citation type="submission" date="2023-07" db="EMBL/GenBank/DDBJ databases">
        <title>A chromosome-level genome assembly of Lolium multiflorum.</title>
        <authorList>
            <person name="Chen Y."/>
            <person name="Copetti D."/>
            <person name="Kolliker R."/>
            <person name="Studer B."/>
        </authorList>
    </citation>
    <scope>NUCLEOTIDE SEQUENCE</scope>
    <source>
        <strain evidence="9">02402/16</strain>
        <tissue evidence="9">Leaf</tissue>
    </source>
</reference>
<dbReference type="Pfam" id="PF13976">
    <property type="entry name" value="gag_pre-integrs"/>
    <property type="match status" value="1"/>
</dbReference>
<feature type="compositionally biased region" description="Polar residues" evidence="6">
    <location>
        <begin position="1625"/>
        <end position="1637"/>
    </location>
</feature>
<organism evidence="9 10">
    <name type="scientific">Lolium multiflorum</name>
    <name type="common">Italian ryegrass</name>
    <name type="synonym">Lolium perenne subsp. multiflorum</name>
    <dbReference type="NCBI Taxonomy" id="4521"/>
    <lineage>
        <taxon>Eukaryota</taxon>
        <taxon>Viridiplantae</taxon>
        <taxon>Streptophyta</taxon>
        <taxon>Embryophyta</taxon>
        <taxon>Tracheophyta</taxon>
        <taxon>Spermatophyta</taxon>
        <taxon>Magnoliopsida</taxon>
        <taxon>Liliopsida</taxon>
        <taxon>Poales</taxon>
        <taxon>Poaceae</taxon>
        <taxon>BOP clade</taxon>
        <taxon>Pooideae</taxon>
        <taxon>Poodae</taxon>
        <taxon>Poeae</taxon>
        <taxon>Poeae Chloroplast Group 2 (Poeae type)</taxon>
        <taxon>Loliodinae</taxon>
        <taxon>Loliinae</taxon>
        <taxon>Lolium</taxon>
    </lineage>
</organism>
<dbReference type="GO" id="GO:0006508">
    <property type="term" value="P:proteolysis"/>
    <property type="evidence" value="ECO:0007669"/>
    <property type="project" value="UniProtKB-KW"/>
</dbReference>
<evidence type="ECO:0000256" key="1">
    <source>
        <dbReference type="ARBA" id="ARBA00022670"/>
    </source>
</evidence>
<feature type="compositionally biased region" description="Basic and acidic residues" evidence="6">
    <location>
        <begin position="356"/>
        <end position="368"/>
    </location>
</feature>
<sequence>MRYDAVEQLTGSNFPRWKNSIELCLAFNEFDYALREDKPVAPVAGATGYDELKKTYDSKMEKWDKSNHVAMLVMNSSISPEIIGALPKKDTAKEFMEALEEQFKGSEKVYAHELFHKLLGKYKNDGDVRGHILRMINASNKLKHLKCELSDNLLIIMILESLPEEFDQFKINYNSMKEKWTLAEISPRIVQEEERMIRQNKDQAFHVGSSKRKHDGSGPSKSPKKTFKKEMPKFKAKEKDNGQSSAPTDNVCFHCKKEGHYRKDCAEYLKWMMKKGHTTKYVETRQAVFFEDNEVNEIRKIDLEEKRVCAPSPIIQKVVLPMQRRITSNVETEPHSSGPQPDGDPETNDNANPEGEENHQSDNEEDPHNNNAPPPPSPVRRSHRERRKAISDDYITYMSEDVDDIGKVEDPTSYKEAIKSLNSSKWQIAMEDELKSMSSNDVWDLVEVPNDAKRVGSKWIYKTKYDPKGNIERFKARLVAKGFTQREGIDYNETFSPVSSKDSFRIVMALVAHFDLELHQMDVKTAFLNGDLDEDVYMTQPEGFVVEGKEHLACRLKKSIYGLKQASRQWYLKFDKIIRTFGFTENVKDNCIYVKFKGSRFTILVLYVDDILLACSDKDMLHETKNFLSSNFDMKDLGEASYVLGIEIHRDRSKDLGASNSVVDVCPKNLVKARASNELWRIIQEGFKPYNPDKLTRREAVDSQLNNTALHMIQTSVGTKDLPRVRNYTTAKEAWDGLAASCIGSESTRRNKYNALKNKAEGFMRLPDEDHQDMYSRLLIVADDFRLIGATHINDSWIKEKYIECMMPYVPIDVKTLVGRECYSSLSSQDAVHEMQALKVLEQNSHDSLNRAIGMSKGNNLALVVNPLDEVHPQEQYRASWSMSYPEDLECHYHDHMAFHAKSFWVDPSKAKEDNIKRNHKSGFTSFGPKTRSCYNCDDKRHFIAECPYENRELHNGRLIPKDKSKESKGKYSKAPNKKFYNNKTKKGKRHPKVVLVTREEYSSDEVASSSDDEEGSSKEMAAIVTTNIPSSSLFESPNENPHIKNAHCFMATSSLDTSIVLSTQEEYSSGDDEVDDEEDATSNGLVALASLSTNSSSPSESPNEIIHVEEESCLMAKSSEVSSPSPSMPNISSDLGVDDASLKDYAAGGSKWVLDSGCTSHMTGGKNLVKELRPNINNITVSFGDNSTSEVLGFGKVVVAHNITLVDVMLVKTLGYNLLSVSALGKMGFAVFIDNDIVVLLWSKTLKVAFVGYREHNLYVVDFSGTTTSSAMCLFGKADVGWLWHRRLAHVNMRTLQSLHKGNHIVGLMESVSFAKDRVCRACVEGKMHDSPHPSKTIISSKRILELLHVDLFGPVTHASLGAKKHCLVIVDDYSRYTWVYFLKTKDETQQIFIDFATEVQRQHNLLIKAIRSDNGSEFKNYTLNDFLSDEGIRHQYSAAYTPQQNGVAERKNRTLMDMARSMMAEYKSRYNFWAEAISTACHSSNRLYLRKGLNKTPYEILTGNKPNISYFKVFGCKCFYQIKGVRLSKFAPKALEGIFVGYGAESHTYRVFDVSSGIIIESCSVKFEENDGSQVGQVDGHGVASREGLCSTTVEPSSSQHQQTPSSEANDAPTQEQEENPPSHVQDQGQDQPNQAHEVEHSQEIEEAQIEGQDGDPNDQVDQVTPPRPRKTKEEIEARRLARRDRILEIRGHTHDKVLGDVRAKVSTRRQLANFSNHHAYISVVEPKKVFEALEDSDWVDAMHEELNNFKRNKVWTLVEKPKECRNVIGTKWIFKNKQDEFGNIVRNKARLVAQGFSQVEGIDFGETYAPVARLESIRILLAYASHHNFKLQQMDVKSAFLNGPLHEEVYVKQPPGFEDLNFPNHVYKLDKALYGLKQAPRAWYEHLKELLVDRGFDVGLIDPTLFTKRVNGELFVCQLYVDDIIFGSTNKAFNDEFSKLMTDRFEMSMMGEMKFFLGFEIKQLREGTFINQAKYLQDMLKRFKMTELKGVATPMVTKCHLALDPNGKEVDQKEFIFKDIYEPMKNLRPMQAIDVEILTINNHFEDAIWVAGRMGLHNIMKIQCDYSPDLVKQFFATLAIRKDEEHTMEWMTGSTHCSATLRQFAGVLGVPVDGGRRLHGPQQTDKNALVHLYTSAGKIGQAKGLLPIYSQLLRFFRATICPSGGNNDALRGTLVDLMHLSYKSARDENEEHDYTLDIMDFIFHEIHDAMVSRTTIPYAPYIQLLINNCVAKVGEDISGYPLVKHHVKKPYKLKPVSSAVPAPDTFMRDARSSGFAPARHPDVPAMRKQGGAERREDQTGTSPCCARAVQVAPGGDQEDLPIVIDHKFVINTATPSLPHAGVDGIVSAQ</sequence>
<keyword evidence="5" id="KW-0862">Zinc</keyword>
<dbReference type="PANTHER" id="PTHR42648">
    <property type="entry name" value="TRANSPOSASE, PUTATIVE-RELATED"/>
    <property type="match status" value="1"/>
</dbReference>
<comment type="caution">
    <text evidence="9">The sequence shown here is derived from an EMBL/GenBank/DDBJ whole genome shotgun (WGS) entry which is preliminary data.</text>
</comment>
<feature type="region of interest" description="Disordered" evidence="6">
    <location>
        <begin position="203"/>
        <end position="228"/>
    </location>
</feature>
<dbReference type="Pfam" id="PF25597">
    <property type="entry name" value="SH3_retrovirus"/>
    <property type="match status" value="1"/>
</dbReference>
<keyword evidence="2" id="KW-0479">Metal-binding</keyword>
<dbReference type="InterPro" id="IPR039537">
    <property type="entry name" value="Retrotran_Ty1/copia-like"/>
</dbReference>
<evidence type="ECO:0008006" key="11">
    <source>
        <dbReference type="Google" id="ProtNLM"/>
    </source>
</evidence>
<keyword evidence="1" id="KW-0645">Protease</keyword>
<keyword evidence="5" id="KW-0863">Zinc-finger</keyword>
<evidence type="ECO:0000259" key="8">
    <source>
        <dbReference type="PROSITE" id="PS50994"/>
    </source>
</evidence>
<evidence type="ECO:0000256" key="5">
    <source>
        <dbReference type="PROSITE-ProRule" id="PRU00047"/>
    </source>
</evidence>
<dbReference type="InterPro" id="IPR036397">
    <property type="entry name" value="RNaseH_sf"/>
</dbReference>
<feature type="region of interest" description="Disordered" evidence="6">
    <location>
        <begin position="2274"/>
        <end position="2305"/>
    </location>
</feature>
<dbReference type="SUPFAM" id="SSF53098">
    <property type="entry name" value="Ribonuclease H-like"/>
    <property type="match status" value="1"/>
</dbReference>
<dbReference type="SUPFAM" id="SSF56672">
    <property type="entry name" value="DNA/RNA polymerases"/>
    <property type="match status" value="2"/>
</dbReference>
<protein>
    <recommendedName>
        <fullName evidence="11">Gag-pol polyprotein</fullName>
    </recommendedName>
</protein>
<feature type="compositionally biased region" description="Polar residues" evidence="6">
    <location>
        <begin position="328"/>
        <end position="339"/>
    </location>
</feature>
<feature type="region of interest" description="Disordered" evidence="6">
    <location>
        <begin position="958"/>
        <end position="1019"/>
    </location>
</feature>
<evidence type="ECO:0000256" key="4">
    <source>
        <dbReference type="ARBA" id="ARBA00022801"/>
    </source>
</evidence>
<dbReference type="Proteomes" id="UP001231189">
    <property type="component" value="Unassembled WGS sequence"/>
</dbReference>
<dbReference type="InterPro" id="IPR054722">
    <property type="entry name" value="PolX-like_BBD"/>
</dbReference>
<keyword evidence="3" id="KW-0064">Aspartyl protease</keyword>
<name>A0AAD8R7F1_LOLMU</name>
<feature type="domain" description="CCHC-type" evidence="7">
    <location>
        <begin position="252"/>
        <end position="267"/>
    </location>
</feature>
<dbReference type="Pfam" id="PF07727">
    <property type="entry name" value="RVT_2"/>
    <property type="match status" value="2"/>
</dbReference>
<keyword evidence="10" id="KW-1185">Reference proteome</keyword>
<dbReference type="PROSITE" id="PS50994">
    <property type="entry name" value="INTEGRASE"/>
    <property type="match status" value="1"/>
</dbReference>
<feature type="region of interest" description="Disordered" evidence="6">
    <location>
        <begin position="1592"/>
        <end position="1676"/>
    </location>
</feature>
<evidence type="ECO:0000256" key="3">
    <source>
        <dbReference type="ARBA" id="ARBA00022750"/>
    </source>
</evidence>
<feature type="compositionally biased region" description="Basic and acidic residues" evidence="6">
    <location>
        <begin position="958"/>
        <end position="970"/>
    </location>
</feature>
<feature type="compositionally biased region" description="Basic residues" evidence="6">
    <location>
        <begin position="984"/>
        <end position="993"/>
    </location>
</feature>
<dbReference type="InterPro" id="IPR025724">
    <property type="entry name" value="GAG-pre-integrase_dom"/>
</dbReference>
<dbReference type="Pfam" id="PF14223">
    <property type="entry name" value="Retrotran_gag_2"/>
    <property type="match status" value="1"/>
</dbReference>
<feature type="domain" description="Integrase catalytic" evidence="8">
    <location>
        <begin position="1331"/>
        <end position="1507"/>
    </location>
</feature>
<dbReference type="InterPro" id="IPR001584">
    <property type="entry name" value="Integrase_cat-core"/>
</dbReference>
<keyword evidence="4" id="KW-0378">Hydrolase</keyword>